<name>A0A811V7M1_CERCA</name>
<dbReference type="EMBL" id="CAJHJT010000056">
    <property type="protein sequence ID" value="CAD7012168.1"/>
    <property type="molecule type" value="Genomic_DNA"/>
</dbReference>
<reference evidence="1" key="1">
    <citation type="submission" date="2020-11" db="EMBL/GenBank/DDBJ databases">
        <authorList>
            <person name="Whitehead M."/>
        </authorList>
    </citation>
    <scope>NUCLEOTIDE SEQUENCE</scope>
    <source>
        <strain evidence="1">EGII</strain>
    </source>
</reference>
<dbReference type="AlphaFoldDB" id="A0A811V7M1"/>
<protein>
    <submittedName>
        <fullName evidence="1">(Mediterranean fruit fly) hypothetical protein</fullName>
    </submittedName>
</protein>
<keyword evidence="2" id="KW-1185">Reference proteome</keyword>
<evidence type="ECO:0000313" key="2">
    <source>
        <dbReference type="Proteomes" id="UP000606786"/>
    </source>
</evidence>
<evidence type="ECO:0000313" key="1">
    <source>
        <dbReference type="EMBL" id="CAD7012168.1"/>
    </source>
</evidence>
<organism evidence="1 2">
    <name type="scientific">Ceratitis capitata</name>
    <name type="common">Mediterranean fruit fly</name>
    <name type="synonym">Tephritis capitata</name>
    <dbReference type="NCBI Taxonomy" id="7213"/>
    <lineage>
        <taxon>Eukaryota</taxon>
        <taxon>Metazoa</taxon>
        <taxon>Ecdysozoa</taxon>
        <taxon>Arthropoda</taxon>
        <taxon>Hexapoda</taxon>
        <taxon>Insecta</taxon>
        <taxon>Pterygota</taxon>
        <taxon>Neoptera</taxon>
        <taxon>Endopterygota</taxon>
        <taxon>Diptera</taxon>
        <taxon>Brachycera</taxon>
        <taxon>Muscomorpha</taxon>
        <taxon>Tephritoidea</taxon>
        <taxon>Tephritidae</taxon>
        <taxon>Ceratitis</taxon>
        <taxon>Ceratitis</taxon>
    </lineage>
</organism>
<dbReference type="Proteomes" id="UP000606786">
    <property type="component" value="Unassembled WGS sequence"/>
</dbReference>
<comment type="caution">
    <text evidence="1">The sequence shown here is derived from an EMBL/GenBank/DDBJ whole genome shotgun (WGS) entry which is preliminary data.</text>
</comment>
<sequence length="62" mass="6804">MGDSEEDQEVDHEAAVLIAAAAEADCGTYIEDATGQILRLRHLARVEWTYRLANPDCGQLSD</sequence>
<accession>A0A811V7M1</accession>
<proteinExistence type="predicted"/>
<gene>
    <name evidence="1" type="ORF">CCAP1982_LOCUS20270</name>
</gene>